<reference evidence="2 3" key="1">
    <citation type="submission" date="2024-03" db="EMBL/GenBank/DDBJ databases">
        <title>Sulfurimonas sp. HSL3-1.</title>
        <authorList>
            <person name="Wang S."/>
        </authorList>
    </citation>
    <scope>NUCLEOTIDE SEQUENCE [LARGE SCALE GENOMIC DNA]</scope>
    <source>
        <strain evidence="2 3">HSL3-1</strain>
    </source>
</reference>
<name>A0ABZ3HBB3_9BACT</name>
<accession>A0ABZ3HBB3</accession>
<evidence type="ECO:0000313" key="2">
    <source>
        <dbReference type="EMBL" id="XAU15812.1"/>
    </source>
</evidence>
<sequence>MTPYLLPALLLPAALLFAVPVPKAVDDPTVNLTRYLTYRSEGRLIPACRAERTQFVCKAQRQRIEERDANRTAVTAFKAATASFNKALGVLLQKEAFDAAMKEVEELERLQQQHLAAEKPYFAPPSTPRKDALERALVGNLEQLDVSDFDYDQYDPQAHLHIDTLHFANRMKRTAKGAAFAERVLGSVSLDYAGATLETNATESSDATAPYLFEAWFDTNDTVRADYVGKRLHALYAEQFASPFSGRLALTTVYEGNDTIDTRFTSRNDNANGNHDTLTLHVTLRNASALFTPARKPPHSGYPDLLFHALHAQSSADGRAYRSLLEKDKRFAAYIGQYDTLLHRAFERKRNKFAYSPTLTRWITEAESAFSALLRGRADTLEINVTNRSGQSTVQLFSLLMGQLTALPSSPDRRPDLEKILADTAASHLEVRIEAR</sequence>
<protein>
    <recommendedName>
        <fullName evidence="4">DUF3570 domain-containing protein</fullName>
    </recommendedName>
</protein>
<proteinExistence type="predicted"/>
<organism evidence="2 3">
    <name type="scientific">Sulfurimonas diazotrophicus</name>
    <dbReference type="NCBI Taxonomy" id="3131939"/>
    <lineage>
        <taxon>Bacteria</taxon>
        <taxon>Pseudomonadati</taxon>
        <taxon>Campylobacterota</taxon>
        <taxon>Epsilonproteobacteria</taxon>
        <taxon>Campylobacterales</taxon>
        <taxon>Sulfurimonadaceae</taxon>
        <taxon>Sulfurimonas</taxon>
    </lineage>
</organism>
<evidence type="ECO:0008006" key="4">
    <source>
        <dbReference type="Google" id="ProtNLM"/>
    </source>
</evidence>
<evidence type="ECO:0000313" key="3">
    <source>
        <dbReference type="Proteomes" id="UP001447842"/>
    </source>
</evidence>
<dbReference type="RefSeq" id="WP_345973179.1">
    <property type="nucleotide sequence ID" value="NZ_CP147920.1"/>
</dbReference>
<feature type="chain" id="PRO_5045270568" description="DUF3570 domain-containing protein" evidence="1">
    <location>
        <begin position="25"/>
        <end position="436"/>
    </location>
</feature>
<keyword evidence="1" id="KW-0732">Signal</keyword>
<keyword evidence="3" id="KW-1185">Reference proteome</keyword>
<dbReference type="EMBL" id="CP147920">
    <property type="protein sequence ID" value="XAU15812.1"/>
    <property type="molecule type" value="Genomic_DNA"/>
</dbReference>
<gene>
    <name evidence="2" type="ORF">WCY31_03705</name>
</gene>
<feature type="signal peptide" evidence="1">
    <location>
        <begin position="1"/>
        <end position="24"/>
    </location>
</feature>
<evidence type="ECO:0000256" key="1">
    <source>
        <dbReference type="SAM" id="SignalP"/>
    </source>
</evidence>
<dbReference type="Proteomes" id="UP001447842">
    <property type="component" value="Chromosome"/>
</dbReference>